<dbReference type="CDD" id="cd12914">
    <property type="entry name" value="PDC1_DGC_like"/>
    <property type="match status" value="1"/>
</dbReference>
<dbReference type="SUPFAM" id="SSF109604">
    <property type="entry name" value="HD-domain/PDEase-like"/>
    <property type="match status" value="1"/>
</dbReference>
<dbReference type="InterPro" id="IPR052020">
    <property type="entry name" value="Cyclic_di-GMP/3'3'-cGAMP_PDE"/>
</dbReference>
<dbReference type="CDD" id="cd00077">
    <property type="entry name" value="HDc"/>
    <property type="match status" value="1"/>
</dbReference>
<proteinExistence type="predicted"/>
<feature type="domain" description="HAMP" evidence="16">
    <location>
        <begin position="305"/>
        <end position="358"/>
    </location>
</feature>
<evidence type="ECO:0000256" key="5">
    <source>
        <dbReference type="ARBA" id="ARBA00022692"/>
    </source>
</evidence>
<gene>
    <name evidence="18" type="ORF">HY730_05295</name>
</gene>
<name>A0A933GN45_UNCTE</name>
<dbReference type="SMART" id="SM00065">
    <property type="entry name" value="GAF"/>
    <property type="match status" value="1"/>
</dbReference>
<dbReference type="GO" id="GO:0016301">
    <property type="term" value="F:kinase activity"/>
    <property type="evidence" value="ECO:0007669"/>
    <property type="project" value="UniProtKB-KW"/>
</dbReference>
<dbReference type="Pfam" id="PF13185">
    <property type="entry name" value="GAF_2"/>
    <property type="match status" value="1"/>
</dbReference>
<evidence type="ECO:0000256" key="1">
    <source>
        <dbReference type="ARBA" id="ARBA00004651"/>
    </source>
</evidence>
<dbReference type="SMART" id="SM00086">
    <property type="entry name" value="PAC"/>
    <property type="match status" value="2"/>
</dbReference>
<evidence type="ECO:0000256" key="10">
    <source>
        <dbReference type="ARBA" id="ARBA00023012"/>
    </source>
</evidence>
<comment type="subcellular location">
    <subcellularLocation>
        <location evidence="1">Cell membrane</location>
        <topology evidence="1">Multi-pass membrane protein</topology>
    </subcellularLocation>
</comment>
<keyword evidence="11 13" id="KW-0472">Membrane</keyword>
<evidence type="ECO:0000256" key="9">
    <source>
        <dbReference type="ARBA" id="ARBA00022989"/>
    </source>
</evidence>
<feature type="domain" description="HD-GYP" evidence="17">
    <location>
        <begin position="790"/>
        <end position="980"/>
    </location>
</feature>
<dbReference type="EMBL" id="JACQWF010000241">
    <property type="protein sequence ID" value="MBI4595779.1"/>
    <property type="molecule type" value="Genomic_DNA"/>
</dbReference>
<dbReference type="SMART" id="SM00091">
    <property type="entry name" value="PAS"/>
    <property type="match status" value="2"/>
</dbReference>
<keyword evidence="12" id="KW-0175">Coiled coil</keyword>
<dbReference type="SMART" id="SM00304">
    <property type="entry name" value="HAMP"/>
    <property type="match status" value="1"/>
</dbReference>
<feature type="coiled-coil region" evidence="12">
    <location>
        <begin position="346"/>
        <end position="373"/>
    </location>
</feature>
<dbReference type="Pfam" id="PF02743">
    <property type="entry name" value="dCache_1"/>
    <property type="match status" value="1"/>
</dbReference>
<feature type="transmembrane region" description="Helical" evidence="13">
    <location>
        <begin position="285"/>
        <end position="303"/>
    </location>
</feature>
<feature type="domain" description="PAS" evidence="14">
    <location>
        <begin position="507"/>
        <end position="535"/>
    </location>
</feature>
<feature type="domain" description="PAS" evidence="14">
    <location>
        <begin position="370"/>
        <end position="441"/>
    </location>
</feature>
<dbReference type="Pfam" id="PF13487">
    <property type="entry name" value="HD_5"/>
    <property type="match status" value="1"/>
</dbReference>
<keyword evidence="6" id="KW-0547">Nucleotide-binding</keyword>
<evidence type="ECO:0000256" key="6">
    <source>
        <dbReference type="ARBA" id="ARBA00022741"/>
    </source>
</evidence>
<dbReference type="InterPro" id="IPR029151">
    <property type="entry name" value="Sensor-like_sf"/>
</dbReference>
<dbReference type="NCBIfam" id="TIGR00229">
    <property type="entry name" value="sensory_box"/>
    <property type="match status" value="2"/>
</dbReference>
<dbReference type="SUPFAM" id="SSF158472">
    <property type="entry name" value="HAMP domain-like"/>
    <property type="match status" value="1"/>
</dbReference>
<dbReference type="PANTHER" id="PTHR45228">
    <property type="entry name" value="CYCLIC DI-GMP PHOSPHODIESTERASE TM_0186-RELATED"/>
    <property type="match status" value="1"/>
</dbReference>
<comment type="caution">
    <text evidence="18">The sequence shown here is derived from an EMBL/GenBank/DDBJ whole genome shotgun (WGS) entry which is preliminary data.</text>
</comment>
<dbReference type="InterPro" id="IPR006675">
    <property type="entry name" value="HDIG_dom"/>
</dbReference>
<sequence>MGSLSCSSLRVRLVVLVVIAILPAMGATLYTGLKERYHFRYHGFEDALMVAQSASSVQERVIENSRQILFTLSQLPQVYQLDPVESSTILANVLEKFTNFTGIFVAKPSGEVIASAPVLYQPLNISTRHFYKSLIQNLDFVIGEYQIGVLTGKSVLSLAYPVLDERGQLKAILFAGLDLTWLNNDFAKTKLPDGSVLTVIDHNGTILLRSPYPKEFIGESMADSSFFNAMKNDREGVKEALGLDGITRLYGFKTIGHPFGNIYVSVGIPKKIVFAEADQGTKRNLTWLAMAGILALIVVWFGGDIILIRSVNRLLMATKLLTAGNLSIRASGGWGKGEIAQLAQSFDQMAESLQRREEENKQAQAALRWSEERLKLQIERMPIGCILWDTDFRVVSWNPAAEKNFGFSAEETLGEKPYGFIVPKEVQSHVDRIWKRLLEGDETAHSINENLTKDGRTIICEWFNTPIKEDNGAVIRVLSMVQDITERKQMEEFLWLTQFSVDHSVMPIIWVGEDGRFLYSNEEFCRLLGYTHEELPYMTLLDIDSQVSEEVWRKQWLNIKQKGSLKFESTHRTKNGRFVPVSVVTNYMEYKGKEQQIAFISDITEQKRSEEQLKKQMNRMAALRMIDMAITGSLDLRVTLNVFLDQCIAQLRIDVADILLLDPYTHKLVYFAGHGFRTEAFKHTSLSLGEGYGGQAAAERRIIHVTNIIEEPECSLVKSPLLSEEGFVSYYGVPLIAKGYVKGVLEVFHRSPLNPDQDWFDFLEALANQAAIAIDNAALFMDLQCLNTELLLAYDTTLEGWSRALDLRDKETEGHSKRVTEMTLRLARTLGIHDKDLIHMRRGALLHDIGKMGIPDSILLKPGPLTDEEWQIMRTHTILAYRLLSPVRFLQSALDIPYCHHEKWDGTGYPRGLKEEEIPIAARIFAVIDVWDALSSERPYRSPWPEEKVFRYIQEEAGKHFDPKIIEMFLKMMKNEEANI</sequence>
<dbReference type="InterPro" id="IPR000700">
    <property type="entry name" value="PAS-assoc_C"/>
</dbReference>
<dbReference type="GO" id="GO:0000160">
    <property type="term" value="P:phosphorelay signal transduction system"/>
    <property type="evidence" value="ECO:0007669"/>
    <property type="project" value="UniProtKB-KW"/>
</dbReference>
<organism evidence="18 19">
    <name type="scientific">Tectimicrobiota bacterium</name>
    <dbReference type="NCBI Taxonomy" id="2528274"/>
    <lineage>
        <taxon>Bacteria</taxon>
        <taxon>Pseudomonadati</taxon>
        <taxon>Nitrospinota/Tectimicrobiota group</taxon>
        <taxon>Candidatus Tectimicrobiota</taxon>
    </lineage>
</organism>
<dbReference type="NCBIfam" id="TIGR00277">
    <property type="entry name" value="HDIG"/>
    <property type="match status" value="1"/>
</dbReference>
<dbReference type="Proteomes" id="UP000772181">
    <property type="component" value="Unassembled WGS sequence"/>
</dbReference>
<protein>
    <submittedName>
        <fullName evidence="18">PAS domain S-box protein</fullName>
    </submittedName>
</protein>
<reference evidence="18" key="1">
    <citation type="submission" date="2020-07" db="EMBL/GenBank/DDBJ databases">
        <title>Huge and variable diversity of episymbiotic CPR bacteria and DPANN archaea in groundwater ecosystems.</title>
        <authorList>
            <person name="He C.Y."/>
            <person name="Keren R."/>
            <person name="Whittaker M."/>
            <person name="Farag I.F."/>
            <person name="Doudna J."/>
            <person name="Cate J.H.D."/>
            <person name="Banfield J.F."/>
        </authorList>
    </citation>
    <scope>NUCLEOTIDE SEQUENCE</scope>
    <source>
        <strain evidence="18">NC_groundwater_1482_Ag_S-0.65um_47_24</strain>
    </source>
</reference>
<evidence type="ECO:0000256" key="2">
    <source>
        <dbReference type="ARBA" id="ARBA00022475"/>
    </source>
</evidence>
<dbReference type="PROSITE" id="PS51832">
    <property type="entry name" value="HD_GYP"/>
    <property type="match status" value="1"/>
</dbReference>
<evidence type="ECO:0000256" key="4">
    <source>
        <dbReference type="ARBA" id="ARBA00022679"/>
    </source>
</evidence>
<dbReference type="InterPro" id="IPR033479">
    <property type="entry name" value="dCache_1"/>
</dbReference>
<keyword evidence="7" id="KW-0418">Kinase</keyword>
<evidence type="ECO:0000256" key="13">
    <source>
        <dbReference type="SAM" id="Phobius"/>
    </source>
</evidence>
<dbReference type="InterPro" id="IPR000014">
    <property type="entry name" value="PAS"/>
</dbReference>
<keyword evidence="5 13" id="KW-0812">Transmembrane</keyword>
<keyword evidence="9 13" id="KW-1133">Transmembrane helix</keyword>
<evidence type="ECO:0000256" key="8">
    <source>
        <dbReference type="ARBA" id="ARBA00022840"/>
    </source>
</evidence>
<dbReference type="PROSITE" id="PS50112">
    <property type="entry name" value="PAS"/>
    <property type="match status" value="2"/>
</dbReference>
<dbReference type="SUPFAM" id="SSF103190">
    <property type="entry name" value="Sensory domain-like"/>
    <property type="match status" value="1"/>
</dbReference>
<dbReference type="AlphaFoldDB" id="A0A933GN45"/>
<evidence type="ECO:0000256" key="3">
    <source>
        <dbReference type="ARBA" id="ARBA00022553"/>
    </source>
</evidence>
<evidence type="ECO:0000256" key="7">
    <source>
        <dbReference type="ARBA" id="ARBA00022777"/>
    </source>
</evidence>
<keyword evidence="2" id="KW-1003">Cell membrane</keyword>
<dbReference type="Gene3D" id="3.30.450.20">
    <property type="entry name" value="PAS domain"/>
    <property type="match status" value="4"/>
</dbReference>
<evidence type="ECO:0000259" key="17">
    <source>
        <dbReference type="PROSITE" id="PS51832"/>
    </source>
</evidence>
<evidence type="ECO:0000313" key="19">
    <source>
        <dbReference type="Proteomes" id="UP000772181"/>
    </source>
</evidence>
<dbReference type="SMART" id="SM00471">
    <property type="entry name" value="HDc"/>
    <property type="match status" value="1"/>
</dbReference>
<dbReference type="InterPro" id="IPR003660">
    <property type="entry name" value="HAMP_dom"/>
</dbReference>
<dbReference type="CDD" id="cd00130">
    <property type="entry name" value="PAS"/>
    <property type="match status" value="2"/>
</dbReference>
<dbReference type="InterPro" id="IPR037522">
    <property type="entry name" value="HD_GYP_dom"/>
</dbReference>
<dbReference type="Pfam" id="PF08448">
    <property type="entry name" value="PAS_4"/>
    <property type="match status" value="1"/>
</dbReference>
<dbReference type="CDD" id="cd06225">
    <property type="entry name" value="HAMP"/>
    <property type="match status" value="1"/>
</dbReference>
<dbReference type="GO" id="GO:0005524">
    <property type="term" value="F:ATP binding"/>
    <property type="evidence" value="ECO:0007669"/>
    <property type="project" value="UniProtKB-KW"/>
</dbReference>
<evidence type="ECO:0000259" key="16">
    <source>
        <dbReference type="PROSITE" id="PS50885"/>
    </source>
</evidence>
<dbReference type="Gene3D" id="3.30.450.40">
    <property type="match status" value="1"/>
</dbReference>
<dbReference type="Gene3D" id="6.10.340.10">
    <property type="match status" value="1"/>
</dbReference>
<dbReference type="InterPro" id="IPR003607">
    <property type="entry name" value="HD/PDEase_dom"/>
</dbReference>
<evidence type="ECO:0000256" key="12">
    <source>
        <dbReference type="SAM" id="Coils"/>
    </source>
</evidence>
<evidence type="ECO:0000259" key="14">
    <source>
        <dbReference type="PROSITE" id="PS50112"/>
    </source>
</evidence>
<feature type="domain" description="PAC" evidence="15">
    <location>
        <begin position="441"/>
        <end position="496"/>
    </location>
</feature>
<dbReference type="PROSITE" id="PS50113">
    <property type="entry name" value="PAC"/>
    <property type="match status" value="2"/>
</dbReference>
<keyword evidence="8" id="KW-0067">ATP-binding</keyword>
<dbReference type="Pfam" id="PF13426">
    <property type="entry name" value="PAS_9"/>
    <property type="match status" value="1"/>
</dbReference>
<dbReference type="SUPFAM" id="SSF55785">
    <property type="entry name" value="PYP-like sensor domain (PAS domain)"/>
    <property type="match status" value="2"/>
</dbReference>
<accession>A0A933GN45</accession>
<evidence type="ECO:0000313" key="18">
    <source>
        <dbReference type="EMBL" id="MBI4595779.1"/>
    </source>
</evidence>
<dbReference type="PANTHER" id="PTHR45228:SF1">
    <property type="entry name" value="CYCLIC DI-GMP PHOSPHODIESTERASE TM_0186"/>
    <property type="match status" value="1"/>
</dbReference>
<dbReference type="Pfam" id="PF00672">
    <property type="entry name" value="HAMP"/>
    <property type="match status" value="1"/>
</dbReference>
<dbReference type="Gene3D" id="1.10.3210.10">
    <property type="entry name" value="Hypothetical protein af1432"/>
    <property type="match status" value="1"/>
</dbReference>
<dbReference type="InterPro" id="IPR013656">
    <property type="entry name" value="PAS_4"/>
</dbReference>
<keyword evidence="4" id="KW-0808">Transferase</keyword>
<dbReference type="InterPro" id="IPR035965">
    <property type="entry name" value="PAS-like_dom_sf"/>
</dbReference>
<dbReference type="InterPro" id="IPR029016">
    <property type="entry name" value="GAF-like_dom_sf"/>
</dbReference>
<feature type="domain" description="PAC" evidence="15">
    <location>
        <begin position="565"/>
        <end position="615"/>
    </location>
</feature>
<evidence type="ECO:0000259" key="15">
    <source>
        <dbReference type="PROSITE" id="PS50113"/>
    </source>
</evidence>
<dbReference type="GO" id="GO:0005886">
    <property type="term" value="C:plasma membrane"/>
    <property type="evidence" value="ECO:0007669"/>
    <property type="project" value="UniProtKB-SubCell"/>
</dbReference>
<dbReference type="SUPFAM" id="SSF55781">
    <property type="entry name" value="GAF domain-like"/>
    <property type="match status" value="1"/>
</dbReference>
<dbReference type="CDD" id="cd12915">
    <property type="entry name" value="PDC2_DGC_like"/>
    <property type="match status" value="1"/>
</dbReference>
<keyword evidence="3" id="KW-0597">Phosphoprotein</keyword>
<dbReference type="InterPro" id="IPR001610">
    <property type="entry name" value="PAC"/>
</dbReference>
<feature type="transmembrane region" description="Helical" evidence="13">
    <location>
        <begin position="12"/>
        <end position="33"/>
    </location>
</feature>
<keyword evidence="10" id="KW-0902">Two-component regulatory system</keyword>
<dbReference type="PROSITE" id="PS50885">
    <property type="entry name" value="HAMP"/>
    <property type="match status" value="1"/>
</dbReference>
<evidence type="ECO:0000256" key="11">
    <source>
        <dbReference type="ARBA" id="ARBA00023136"/>
    </source>
</evidence>
<dbReference type="InterPro" id="IPR003018">
    <property type="entry name" value="GAF"/>
</dbReference>